<dbReference type="Proteomes" id="UP000258309">
    <property type="component" value="Unassembled WGS sequence"/>
</dbReference>
<feature type="non-terminal residue" evidence="2">
    <location>
        <position position="164"/>
    </location>
</feature>
<dbReference type="InterPro" id="IPR028116">
    <property type="entry name" value="Cis-CaaD-like"/>
</dbReference>
<dbReference type="Gene3D" id="3.30.429.10">
    <property type="entry name" value="Macrophage Migration Inhibitory Factor"/>
    <property type="match status" value="1"/>
</dbReference>
<dbReference type="OMA" id="FNTPRFF"/>
<feature type="non-terminal residue" evidence="2">
    <location>
        <position position="1"/>
    </location>
</feature>
<gene>
    <name evidence="2" type="ORF">B7463_g1354</name>
</gene>
<dbReference type="AlphaFoldDB" id="A0A3E2HNP4"/>
<evidence type="ECO:0000313" key="2">
    <source>
        <dbReference type="EMBL" id="RFU34984.1"/>
    </source>
</evidence>
<dbReference type="SUPFAM" id="SSF55331">
    <property type="entry name" value="Tautomerase/MIF"/>
    <property type="match status" value="1"/>
</dbReference>
<dbReference type="OrthoDB" id="9981319at2759"/>
<dbReference type="Pfam" id="PF14832">
    <property type="entry name" value="Tautomerase_3"/>
    <property type="match status" value="1"/>
</dbReference>
<evidence type="ECO:0000313" key="3">
    <source>
        <dbReference type="Proteomes" id="UP000258309"/>
    </source>
</evidence>
<sequence>MPLYDIEHVTPLTDAQQEALAKALTAAHAKRFGTPSYFVNVRYTDVSDMKVYRGGVLRKYNRAILRTRNSEKRSVEMFNEHCMSVIECWENIVGSEGENGLRTVWILGALTTAVEAGFARPKAGEEHEWLKKNKPAFQKLADEGDEDFIGLIHELNTREDFKDI</sequence>
<comment type="caution">
    <text evidence="2">The sequence shown here is derived from an EMBL/GenBank/DDBJ whole genome shotgun (WGS) entry which is preliminary data.</text>
</comment>
<proteinExistence type="predicted"/>
<dbReference type="InterPro" id="IPR014347">
    <property type="entry name" value="Tautomerase/MIF_sf"/>
</dbReference>
<feature type="domain" description="Tautomerase cis-CaaD-like" evidence="1">
    <location>
        <begin position="1"/>
        <end position="134"/>
    </location>
</feature>
<name>A0A3E2HNP4_SCYLI</name>
<organism evidence="2 3">
    <name type="scientific">Scytalidium lignicola</name>
    <name type="common">Hyphomycete</name>
    <dbReference type="NCBI Taxonomy" id="5539"/>
    <lineage>
        <taxon>Eukaryota</taxon>
        <taxon>Fungi</taxon>
        <taxon>Dikarya</taxon>
        <taxon>Ascomycota</taxon>
        <taxon>Pezizomycotina</taxon>
        <taxon>Leotiomycetes</taxon>
        <taxon>Leotiomycetes incertae sedis</taxon>
        <taxon>Scytalidium</taxon>
    </lineage>
</organism>
<accession>A0A3E2HNP4</accession>
<evidence type="ECO:0000259" key="1">
    <source>
        <dbReference type="Pfam" id="PF14832"/>
    </source>
</evidence>
<keyword evidence="3" id="KW-1185">Reference proteome</keyword>
<protein>
    <recommendedName>
        <fullName evidence="1">Tautomerase cis-CaaD-like domain-containing protein</fullName>
    </recommendedName>
</protein>
<dbReference type="EMBL" id="NCSJ02000014">
    <property type="protein sequence ID" value="RFU34984.1"/>
    <property type="molecule type" value="Genomic_DNA"/>
</dbReference>
<reference evidence="2 3" key="1">
    <citation type="submission" date="2018-05" db="EMBL/GenBank/DDBJ databases">
        <title>Draft genome sequence of Scytalidium lignicola DSM 105466, a ubiquitous saprotrophic fungus.</title>
        <authorList>
            <person name="Buettner E."/>
            <person name="Gebauer A.M."/>
            <person name="Hofrichter M."/>
            <person name="Liers C."/>
            <person name="Kellner H."/>
        </authorList>
    </citation>
    <scope>NUCLEOTIDE SEQUENCE [LARGE SCALE GENOMIC DNA]</scope>
    <source>
        <strain evidence="2 3">DSM 105466</strain>
    </source>
</reference>